<gene>
    <name evidence="3" type="ORF">SAMN06295960_2586</name>
</gene>
<dbReference type="Proteomes" id="UP000193834">
    <property type="component" value="Unassembled WGS sequence"/>
</dbReference>
<proteinExistence type="predicted"/>
<keyword evidence="1" id="KW-0472">Membrane</keyword>
<evidence type="ECO:0000259" key="2">
    <source>
        <dbReference type="Pfam" id="PF19701"/>
    </source>
</evidence>
<keyword evidence="4" id="KW-1185">Reference proteome</keyword>
<dbReference type="InterPro" id="IPR045679">
    <property type="entry name" value="DUF6199"/>
</dbReference>
<sequence>MIFLFIILFLVSLLMAVKPSIIWYITESWKSNQATEPSGTYIILIRCASVLFALAAIGGISALLFLE</sequence>
<name>A0A1X7KS23_9BACL</name>
<dbReference type="EMBL" id="FXAZ01000003">
    <property type="protein sequence ID" value="SMG43655.1"/>
    <property type="molecule type" value="Genomic_DNA"/>
</dbReference>
<dbReference type="STRING" id="1852522.SAMN06295960_2586"/>
<evidence type="ECO:0000256" key="1">
    <source>
        <dbReference type="SAM" id="Phobius"/>
    </source>
</evidence>
<feature type="domain" description="DUF6199" evidence="2">
    <location>
        <begin position="4"/>
        <end position="61"/>
    </location>
</feature>
<evidence type="ECO:0000313" key="3">
    <source>
        <dbReference type="EMBL" id="SMG43655.1"/>
    </source>
</evidence>
<dbReference type="AlphaFoldDB" id="A0A1X7KS23"/>
<feature type="transmembrane region" description="Helical" evidence="1">
    <location>
        <begin position="43"/>
        <end position="66"/>
    </location>
</feature>
<dbReference type="OrthoDB" id="1956087at2"/>
<organism evidence="3 4">
    <name type="scientific">Paenibacillus aquistagni</name>
    <dbReference type="NCBI Taxonomy" id="1852522"/>
    <lineage>
        <taxon>Bacteria</taxon>
        <taxon>Bacillati</taxon>
        <taxon>Bacillota</taxon>
        <taxon>Bacilli</taxon>
        <taxon>Bacillales</taxon>
        <taxon>Paenibacillaceae</taxon>
        <taxon>Paenibacillus</taxon>
    </lineage>
</organism>
<accession>A0A1X7KS23</accession>
<keyword evidence="1" id="KW-1133">Transmembrane helix</keyword>
<evidence type="ECO:0000313" key="4">
    <source>
        <dbReference type="Proteomes" id="UP000193834"/>
    </source>
</evidence>
<protein>
    <recommendedName>
        <fullName evidence="2">DUF6199 domain-containing protein</fullName>
    </recommendedName>
</protein>
<keyword evidence="1" id="KW-0812">Transmembrane</keyword>
<dbReference type="RefSeq" id="WP_085494769.1">
    <property type="nucleotide sequence ID" value="NZ_FXAZ01000003.1"/>
</dbReference>
<dbReference type="Pfam" id="PF19701">
    <property type="entry name" value="DUF6199"/>
    <property type="match status" value="1"/>
</dbReference>
<reference evidence="3 4" key="1">
    <citation type="submission" date="2017-04" db="EMBL/GenBank/DDBJ databases">
        <authorList>
            <person name="Afonso C.L."/>
            <person name="Miller P.J."/>
            <person name="Scott M.A."/>
            <person name="Spackman E."/>
            <person name="Goraichik I."/>
            <person name="Dimitrov K.M."/>
            <person name="Suarez D.L."/>
            <person name="Swayne D.E."/>
        </authorList>
    </citation>
    <scope>NUCLEOTIDE SEQUENCE [LARGE SCALE GENOMIC DNA]</scope>
    <source>
        <strain evidence="3 4">11</strain>
    </source>
</reference>